<dbReference type="InterPro" id="IPR018759">
    <property type="entry name" value="BBP2_2"/>
</dbReference>
<proteinExistence type="predicted"/>
<reference evidence="1 2" key="1">
    <citation type="submission" date="2023-02" db="EMBL/GenBank/DDBJ databases">
        <title>Description and genomic characterization of Microbulbifer bruguierae sp. nov., isolated from the sediment of mangrove plant Bruguiera sexangula.</title>
        <authorList>
            <person name="Long M."/>
        </authorList>
    </citation>
    <scope>NUCLEOTIDE SEQUENCE [LARGE SCALE GENOMIC DNA]</scope>
    <source>
        <strain evidence="1 2">H12</strain>
    </source>
</reference>
<gene>
    <name evidence="1" type="ORF">PVT68_10695</name>
</gene>
<evidence type="ECO:0000313" key="2">
    <source>
        <dbReference type="Proteomes" id="UP001236500"/>
    </source>
</evidence>
<accession>A0ABY8N8W6</accession>
<sequence length="404" mass="44995">MKVEAAKVLSSGLDSRKSVLWTGSAILCVFSMMGQSANAITIDLPGNIELTSSARVEAQYDDNVFLAAENGQGDWVTRISPNVRWEREGRASSLSGSFLMTRGYYRNGTRQSFSDYAVNLDWQWRALSFLEVQISGSYLNLAQSVSGAADGSLDPILIEADRTRQPSAEVALMFGRQGGRLQAAVRQGQRNYEFQDPSREFTDVYSIFSSNYSLNDQFILGLQVTERALDYADVATTTPNRDSDEWTVLATGEYRLPKTRVLLRAGRLNRAFAAGEREDFEGPRWDLTASWSPKSYSTLSVTTGKNVQESFGVADFIDVKSNVFSWSHQWVGNLNSVLSYSRTTGEFVGEDRLDEVFRSSFTIEYLPVDWLRLSLGVSKLENHSSATGADLENNRYILGIEAPL</sequence>
<dbReference type="Pfam" id="PF10082">
    <property type="entry name" value="BBP2_2"/>
    <property type="match status" value="1"/>
</dbReference>
<dbReference type="Proteomes" id="UP001236500">
    <property type="component" value="Chromosome"/>
</dbReference>
<dbReference type="EMBL" id="CP118605">
    <property type="protein sequence ID" value="WGL15238.1"/>
    <property type="molecule type" value="Genomic_DNA"/>
</dbReference>
<protein>
    <submittedName>
        <fullName evidence="1">Outer membrane beta-barrel protein</fullName>
    </submittedName>
</protein>
<evidence type="ECO:0000313" key="1">
    <source>
        <dbReference type="EMBL" id="WGL15238.1"/>
    </source>
</evidence>
<organism evidence="1 2">
    <name type="scientific">Microbulbifer bruguierae</name>
    <dbReference type="NCBI Taxonomy" id="3029061"/>
    <lineage>
        <taxon>Bacteria</taxon>
        <taxon>Pseudomonadati</taxon>
        <taxon>Pseudomonadota</taxon>
        <taxon>Gammaproteobacteria</taxon>
        <taxon>Cellvibrionales</taxon>
        <taxon>Microbulbiferaceae</taxon>
        <taxon>Microbulbifer</taxon>
    </lineage>
</organism>
<name>A0ABY8N8W6_9GAMM</name>
<dbReference type="RefSeq" id="WP_280317872.1">
    <property type="nucleotide sequence ID" value="NZ_CP118605.1"/>
</dbReference>
<keyword evidence="2" id="KW-1185">Reference proteome</keyword>